<feature type="transmembrane region" description="Helical" evidence="16">
    <location>
        <begin position="331"/>
        <end position="349"/>
    </location>
</feature>
<dbReference type="EMBL" id="HG994355">
    <property type="protein sequence ID" value="CAF2152670.1"/>
    <property type="molecule type" value="Genomic_DNA"/>
</dbReference>
<keyword evidence="7" id="KW-0112">Calmodulin-binding</keyword>
<evidence type="ECO:0000259" key="17">
    <source>
        <dbReference type="PROSITE" id="PS50042"/>
    </source>
</evidence>
<dbReference type="PaxDb" id="3708-A0A078GIU9"/>
<feature type="domain" description="Cyclic nucleotide-binding" evidence="17">
    <location>
        <begin position="635"/>
        <end position="712"/>
    </location>
</feature>
<evidence type="ECO:0000256" key="6">
    <source>
        <dbReference type="ARBA" id="ARBA00022692"/>
    </source>
</evidence>
<keyword evidence="8 16" id="KW-1133">Transmembrane helix</keyword>
<dbReference type="PANTHER" id="PTHR45651:SF89">
    <property type="entry name" value="GENOME ASSEMBLY, CHROMOSOME: A01"/>
    <property type="match status" value="1"/>
</dbReference>
<protein>
    <submittedName>
        <fullName evidence="18">(rape) hypothetical protein</fullName>
    </submittedName>
    <submittedName>
        <fullName evidence="19">BnaA01g22170D protein</fullName>
    </submittedName>
</protein>
<evidence type="ECO:0000256" key="13">
    <source>
        <dbReference type="ARBA" id="ARBA00023286"/>
    </source>
</evidence>
<keyword evidence="11 16" id="KW-0472">Membrane</keyword>
<dbReference type="InterPro" id="IPR018490">
    <property type="entry name" value="cNMP-bd_dom_sf"/>
</dbReference>
<evidence type="ECO:0000256" key="9">
    <source>
        <dbReference type="ARBA" id="ARBA00022992"/>
    </source>
</evidence>
<evidence type="ECO:0000256" key="5">
    <source>
        <dbReference type="ARBA" id="ARBA00022566"/>
    </source>
</evidence>
<keyword evidence="9" id="KW-0142">cGMP-binding</keyword>
<evidence type="ECO:0000256" key="4">
    <source>
        <dbReference type="ARBA" id="ARBA00022535"/>
    </source>
</evidence>
<keyword evidence="13" id="KW-1071">Ligand-gated ion channel</keyword>
<dbReference type="GO" id="GO:0005516">
    <property type="term" value="F:calmodulin binding"/>
    <property type="evidence" value="ECO:0007669"/>
    <property type="project" value="UniProtKB-KW"/>
</dbReference>
<accession>A0A078GIU9</accession>
<dbReference type="Proteomes" id="UP001295469">
    <property type="component" value="Chromosome A01"/>
</dbReference>
<sequence length="801" mass="90742">MAPPNENDDALKLPVLDTSSSSRTRPFTFRSRNVSLPNTSSTSEGLDSSTVVLRYTDPHRTQRPPPSVQMNGPLFSTSSPEPLILLPPPSTGGSSDPVGVSSSQPERYPSFAALEHDNSDDNSVLNPHLLRSEKFGVCNDPYCTTCPSYYNRKADQVPTSRVPAIFYSMFHSALYEDAKARARRFATSVNRHLPGIMNPHSIFIQSWTRLFSLSCLLSIFLDPLFVFLTLVKQNNKCIVIDWPMAKAFIIVRSVTDALFSVNILLQFRLAYVSPESMVVGVTWLVDHPVKIARHYFQGNFFLDLFIVMPLPQILISWITPAWLGGSWENNAYSLLQAAVLLQYTLKLYRLLPLLAGKTPIGFILESSSKFAINFLTFMLAGHVVGSCWYLFGLQRVNQCLRDACGNTDRACRELIDCGRGSSDVVLAALKYNTSASACFQENGFPYGIYLKAVNLTNQSSLITIHKIHLLSFLGFSANLIRMFYGFDIKSALVGICGSLTLAYCQLSIVYYSPKQISTLAGNQVPSYFIWEVLFTMGIIGLGLLLFAFLIGNMQNFLQTLGQRNLEMTLRQRDAEQWMSHRRFPEGIRKRVREVERFHWAARRGVDEELLFNNMPDDLQRDIRRHLFKFLNKVRIFTLMDESILNAIRERLKHITYISSSVVFSAGDVIEKIVFIVRGEMESIGKDGSVISLSEGDVFGEELLSWCLERAASNTDGTRIWIKRKGLLSYRSVRCVTNVDAFSLSVADLDDVTRLFSRFLGSCKVQGAIRYESPYWRLRAAMEIQVAWRYRRRRLKRLYCSV</sequence>
<keyword evidence="14" id="KW-0407">Ion channel</keyword>
<feature type="compositionally biased region" description="Polar residues" evidence="15">
    <location>
        <begin position="68"/>
        <end position="77"/>
    </location>
</feature>
<dbReference type="InterPro" id="IPR014710">
    <property type="entry name" value="RmlC-like_jellyroll"/>
</dbReference>
<keyword evidence="12" id="KW-0114">cAMP</keyword>
<dbReference type="STRING" id="3708.A0A078GIU9"/>
<dbReference type="SUPFAM" id="SSF51206">
    <property type="entry name" value="cAMP-binding domain-like"/>
    <property type="match status" value="1"/>
</dbReference>
<dbReference type="GO" id="GO:0030553">
    <property type="term" value="F:cGMP binding"/>
    <property type="evidence" value="ECO:0007669"/>
    <property type="project" value="UniProtKB-KW"/>
</dbReference>
<keyword evidence="5" id="KW-0116">cAMP-binding</keyword>
<keyword evidence="3" id="KW-0813">Transport</keyword>
<dbReference type="GO" id="GO:0016020">
    <property type="term" value="C:membrane"/>
    <property type="evidence" value="ECO:0007669"/>
    <property type="project" value="UniProtKB-SubCell"/>
</dbReference>
<evidence type="ECO:0000256" key="12">
    <source>
        <dbReference type="ARBA" id="ARBA00023149"/>
    </source>
</evidence>
<dbReference type="AlphaFoldDB" id="A0A078GIU9"/>
<keyword evidence="6 16" id="KW-0812">Transmembrane</keyword>
<keyword evidence="4" id="KW-0140">cGMP</keyword>
<evidence type="ECO:0000256" key="16">
    <source>
        <dbReference type="SAM" id="Phobius"/>
    </source>
</evidence>
<feature type="transmembrane region" description="Helical" evidence="16">
    <location>
        <begin position="370"/>
        <end position="391"/>
    </location>
</feature>
<evidence type="ECO:0000256" key="10">
    <source>
        <dbReference type="ARBA" id="ARBA00023065"/>
    </source>
</evidence>
<dbReference type="GO" id="GO:0030552">
    <property type="term" value="F:cAMP binding"/>
    <property type="evidence" value="ECO:0007669"/>
    <property type="project" value="UniProtKB-KW"/>
</dbReference>
<keyword evidence="9" id="KW-0547">Nucleotide-binding</keyword>
<dbReference type="CDD" id="cd00038">
    <property type="entry name" value="CAP_ED"/>
    <property type="match status" value="1"/>
</dbReference>
<keyword evidence="10" id="KW-0406">Ion transport</keyword>
<comment type="subcellular location">
    <subcellularLocation>
        <location evidence="1">Membrane</location>
        <topology evidence="1">Multi-pass membrane protein</topology>
    </subcellularLocation>
</comment>
<dbReference type="Gene3D" id="1.10.287.630">
    <property type="entry name" value="Helix hairpin bin"/>
    <property type="match status" value="1"/>
</dbReference>
<evidence type="ECO:0000256" key="1">
    <source>
        <dbReference type="ARBA" id="ARBA00004141"/>
    </source>
</evidence>
<feature type="compositionally biased region" description="Polar residues" evidence="15">
    <location>
        <begin position="33"/>
        <end position="51"/>
    </location>
</feature>
<evidence type="ECO:0000313" key="20">
    <source>
        <dbReference type="Proteomes" id="UP000028999"/>
    </source>
</evidence>
<feature type="compositionally biased region" description="Low complexity" evidence="15">
    <location>
        <begin position="91"/>
        <end position="105"/>
    </location>
</feature>
<feature type="transmembrane region" description="Helical" evidence="16">
    <location>
        <begin position="300"/>
        <end position="319"/>
    </location>
</feature>
<dbReference type="InterPro" id="IPR000595">
    <property type="entry name" value="cNMP-bd_dom"/>
</dbReference>
<dbReference type="Gramene" id="CDY24513">
    <property type="protein sequence ID" value="CDY24513"/>
    <property type="gene ID" value="GSBRNA2T00026820001"/>
</dbReference>
<name>A0A078GIU9_BRANA</name>
<evidence type="ECO:0000256" key="11">
    <source>
        <dbReference type="ARBA" id="ARBA00023136"/>
    </source>
</evidence>
<keyword evidence="20" id="KW-1185">Reference proteome</keyword>
<reference evidence="19" key="2">
    <citation type="submission" date="2014-06" db="EMBL/GenBank/DDBJ databases">
        <authorList>
            <person name="Genoscope - CEA"/>
        </authorList>
    </citation>
    <scope>NUCLEOTIDE SEQUENCE</scope>
</reference>
<evidence type="ECO:0000313" key="19">
    <source>
        <dbReference type="EMBL" id="CDY24513.1"/>
    </source>
</evidence>
<dbReference type="PROSITE" id="PS50042">
    <property type="entry name" value="CNMP_BINDING_3"/>
    <property type="match status" value="1"/>
</dbReference>
<dbReference type="SUPFAM" id="SSF81324">
    <property type="entry name" value="Voltage-gated potassium channels"/>
    <property type="match status" value="1"/>
</dbReference>
<evidence type="ECO:0000256" key="8">
    <source>
        <dbReference type="ARBA" id="ARBA00022989"/>
    </source>
</evidence>
<gene>
    <name evidence="19" type="primary">BnaA01g22170D</name>
    <name evidence="18" type="ORF">DARMORV10_A01P29060.1</name>
    <name evidence="19" type="ORF">GSBRNA2T00026820001</name>
</gene>
<evidence type="ECO:0000256" key="7">
    <source>
        <dbReference type="ARBA" id="ARBA00022860"/>
    </source>
</evidence>
<comment type="similarity">
    <text evidence="2">Belongs to the cyclic nucleotide-gated cation channel (TC 1.A.1.5) family.</text>
</comment>
<evidence type="ECO:0000256" key="3">
    <source>
        <dbReference type="ARBA" id="ARBA00022448"/>
    </source>
</evidence>
<feature type="region of interest" description="Disordered" evidence="15">
    <location>
        <begin position="1"/>
        <end position="105"/>
    </location>
</feature>
<proteinExistence type="inferred from homology"/>
<reference evidence="19 20" key="1">
    <citation type="journal article" date="2014" name="Science">
        <title>Plant genetics. Early allopolyploid evolution in the post-Neolithic Brassica napus oilseed genome.</title>
        <authorList>
            <person name="Chalhoub B."/>
            <person name="Denoeud F."/>
            <person name="Liu S."/>
            <person name="Parkin I.A."/>
            <person name="Tang H."/>
            <person name="Wang X."/>
            <person name="Chiquet J."/>
            <person name="Belcram H."/>
            <person name="Tong C."/>
            <person name="Samans B."/>
            <person name="Correa M."/>
            <person name="Da Silva C."/>
            <person name="Just J."/>
            <person name="Falentin C."/>
            <person name="Koh C.S."/>
            <person name="Le Clainche I."/>
            <person name="Bernard M."/>
            <person name="Bento P."/>
            <person name="Noel B."/>
            <person name="Labadie K."/>
            <person name="Alberti A."/>
            <person name="Charles M."/>
            <person name="Arnaud D."/>
            <person name="Guo H."/>
            <person name="Daviaud C."/>
            <person name="Alamery S."/>
            <person name="Jabbari K."/>
            <person name="Zhao M."/>
            <person name="Edger P.P."/>
            <person name="Chelaifa H."/>
            <person name="Tack D."/>
            <person name="Lassalle G."/>
            <person name="Mestiri I."/>
            <person name="Schnel N."/>
            <person name="Le Paslier M.C."/>
            <person name="Fan G."/>
            <person name="Renault V."/>
            <person name="Bayer P.E."/>
            <person name="Golicz A.A."/>
            <person name="Manoli S."/>
            <person name="Lee T.H."/>
            <person name="Thi V.H."/>
            <person name="Chalabi S."/>
            <person name="Hu Q."/>
            <person name="Fan C."/>
            <person name="Tollenaere R."/>
            <person name="Lu Y."/>
            <person name="Battail C."/>
            <person name="Shen J."/>
            <person name="Sidebottom C.H."/>
            <person name="Wang X."/>
            <person name="Canaguier A."/>
            <person name="Chauveau A."/>
            <person name="Berard A."/>
            <person name="Deniot G."/>
            <person name="Guan M."/>
            <person name="Liu Z."/>
            <person name="Sun F."/>
            <person name="Lim Y.P."/>
            <person name="Lyons E."/>
            <person name="Town C.D."/>
            <person name="Bancroft I."/>
            <person name="Wang X."/>
            <person name="Meng J."/>
            <person name="Ma J."/>
            <person name="Pires J.C."/>
            <person name="King G.J."/>
            <person name="Brunel D."/>
            <person name="Delourme R."/>
            <person name="Renard M."/>
            <person name="Aury J.M."/>
            <person name="Adams K.L."/>
            <person name="Batley J."/>
            <person name="Snowdon R.J."/>
            <person name="Tost J."/>
            <person name="Edwards D."/>
            <person name="Zhou Y."/>
            <person name="Hua W."/>
            <person name="Sharpe A.G."/>
            <person name="Paterson A.H."/>
            <person name="Guan C."/>
            <person name="Wincker P."/>
        </authorList>
    </citation>
    <scope>NUCLEOTIDE SEQUENCE [LARGE SCALE GENOMIC DNA]</scope>
    <source>
        <strain evidence="20">cv. Darmor-bzh</strain>
    </source>
</reference>
<dbReference type="Pfam" id="PF00520">
    <property type="entry name" value="Ion_trans"/>
    <property type="match status" value="1"/>
</dbReference>
<dbReference type="PANTHER" id="PTHR45651">
    <property type="entry name" value="CYCLIC NUCLEOTIDE-GATED ION CHANNEL 15-RELATED-RELATED"/>
    <property type="match status" value="1"/>
</dbReference>
<dbReference type="Proteomes" id="UP000028999">
    <property type="component" value="Unassembled WGS sequence"/>
</dbReference>
<reference evidence="18" key="3">
    <citation type="submission" date="2021-01" db="EMBL/GenBank/DDBJ databases">
        <authorList>
            <consortium name="Genoscope - CEA"/>
            <person name="William W."/>
        </authorList>
    </citation>
    <scope>NUCLEOTIDE SEQUENCE</scope>
</reference>
<dbReference type="Gene3D" id="2.60.120.10">
    <property type="entry name" value="Jelly Rolls"/>
    <property type="match status" value="1"/>
</dbReference>
<feature type="compositionally biased region" description="Low complexity" evidence="15">
    <location>
        <begin position="18"/>
        <end position="32"/>
    </location>
</feature>
<dbReference type="InterPro" id="IPR005821">
    <property type="entry name" value="Ion_trans_dom"/>
</dbReference>
<evidence type="ECO:0000256" key="14">
    <source>
        <dbReference type="ARBA" id="ARBA00023303"/>
    </source>
</evidence>
<evidence type="ECO:0000256" key="2">
    <source>
        <dbReference type="ARBA" id="ARBA00010486"/>
    </source>
</evidence>
<feature type="transmembrane region" description="Helical" evidence="16">
    <location>
        <begin position="210"/>
        <end position="231"/>
    </location>
</feature>
<evidence type="ECO:0000313" key="18">
    <source>
        <dbReference type="EMBL" id="CAF2152670.1"/>
    </source>
</evidence>
<feature type="transmembrane region" description="Helical" evidence="16">
    <location>
        <begin position="491"/>
        <end position="512"/>
    </location>
</feature>
<evidence type="ECO:0000256" key="15">
    <source>
        <dbReference type="SAM" id="MobiDB-lite"/>
    </source>
</evidence>
<dbReference type="GO" id="GO:0005216">
    <property type="term" value="F:monoatomic ion channel activity"/>
    <property type="evidence" value="ECO:0007669"/>
    <property type="project" value="InterPro"/>
</dbReference>
<dbReference type="EMBL" id="LK032160">
    <property type="protein sequence ID" value="CDY24513.1"/>
    <property type="molecule type" value="Genomic_DNA"/>
</dbReference>
<dbReference type="OMA" id="KHITYIS"/>
<organism evidence="19 20">
    <name type="scientific">Brassica napus</name>
    <name type="common">Rape</name>
    <dbReference type="NCBI Taxonomy" id="3708"/>
    <lineage>
        <taxon>Eukaryota</taxon>
        <taxon>Viridiplantae</taxon>
        <taxon>Streptophyta</taxon>
        <taxon>Embryophyta</taxon>
        <taxon>Tracheophyta</taxon>
        <taxon>Spermatophyta</taxon>
        <taxon>Magnoliopsida</taxon>
        <taxon>eudicotyledons</taxon>
        <taxon>Gunneridae</taxon>
        <taxon>Pentapetalae</taxon>
        <taxon>rosids</taxon>
        <taxon>malvids</taxon>
        <taxon>Brassicales</taxon>
        <taxon>Brassicaceae</taxon>
        <taxon>Brassiceae</taxon>
        <taxon>Brassica</taxon>
    </lineage>
</organism>
<feature type="transmembrane region" description="Helical" evidence="16">
    <location>
        <begin position="527"/>
        <end position="550"/>
    </location>
</feature>